<dbReference type="RefSeq" id="WP_154520035.1">
    <property type="nucleotide sequence ID" value="NZ_VUMT01000023.1"/>
</dbReference>
<proteinExistence type="inferred from homology"/>
<feature type="active site" evidence="5">
    <location>
        <position position="240"/>
    </location>
</feature>
<dbReference type="InterPro" id="IPR016160">
    <property type="entry name" value="Ald_DH_CS_CYS"/>
</dbReference>
<gene>
    <name evidence="9" type="ORF">FYJ58_12255</name>
</gene>
<keyword evidence="10" id="KW-1185">Reference proteome</keyword>
<comment type="similarity">
    <text evidence="1 4 7">Belongs to the aldehyde dehydrogenase family.</text>
</comment>
<reference evidence="9 10" key="1">
    <citation type="submission" date="2019-08" db="EMBL/GenBank/DDBJ databases">
        <title>In-depth cultivation of the pig gut microbiome towards novel bacterial diversity and tailored functional studies.</title>
        <authorList>
            <person name="Wylensek D."/>
            <person name="Hitch T.C.A."/>
            <person name="Clavel T."/>
        </authorList>
    </citation>
    <scope>NUCLEOTIDE SEQUENCE [LARGE SCALE GENOMIC DNA]</scope>
    <source>
        <strain evidence="9 10">WCA-693-APC-MOT-I</strain>
    </source>
</reference>
<protein>
    <recommendedName>
        <fullName evidence="4">Aldehyde dehydrogenase</fullName>
    </recommendedName>
</protein>
<dbReference type="PIRSF" id="PIRSF036492">
    <property type="entry name" value="ALDH"/>
    <property type="match status" value="1"/>
</dbReference>
<evidence type="ECO:0000256" key="4">
    <source>
        <dbReference type="PIRNR" id="PIRNR036492"/>
    </source>
</evidence>
<dbReference type="Gene3D" id="3.40.309.10">
    <property type="entry name" value="Aldehyde Dehydrogenase, Chain A, domain 2"/>
    <property type="match status" value="1"/>
</dbReference>
<dbReference type="GO" id="GO:0006081">
    <property type="term" value="P:aldehyde metabolic process"/>
    <property type="evidence" value="ECO:0007669"/>
    <property type="project" value="InterPro"/>
</dbReference>
<dbReference type="InterPro" id="IPR016162">
    <property type="entry name" value="Ald_DH_N"/>
</dbReference>
<dbReference type="Proteomes" id="UP000482209">
    <property type="component" value="Unassembled WGS sequence"/>
</dbReference>
<keyword evidence="2 4" id="KW-0560">Oxidoreductase</keyword>
<evidence type="ECO:0000256" key="6">
    <source>
        <dbReference type="PROSITE-ProRule" id="PRU10007"/>
    </source>
</evidence>
<dbReference type="Pfam" id="PF00171">
    <property type="entry name" value="Aldedh"/>
    <property type="match status" value="1"/>
</dbReference>
<dbReference type="SUPFAM" id="SSF53720">
    <property type="entry name" value="ALDH-like"/>
    <property type="match status" value="1"/>
</dbReference>
<evidence type="ECO:0000256" key="1">
    <source>
        <dbReference type="ARBA" id="ARBA00009986"/>
    </source>
</evidence>
<evidence type="ECO:0000313" key="10">
    <source>
        <dbReference type="Proteomes" id="UP000482209"/>
    </source>
</evidence>
<dbReference type="FunFam" id="3.40.309.10:FF:000003">
    <property type="entry name" value="Aldehyde dehydrogenase"/>
    <property type="match status" value="1"/>
</dbReference>
<dbReference type="GO" id="GO:0005737">
    <property type="term" value="C:cytoplasm"/>
    <property type="evidence" value="ECO:0007669"/>
    <property type="project" value="TreeGrafter"/>
</dbReference>
<dbReference type="InterPro" id="IPR016163">
    <property type="entry name" value="Ald_DH_C"/>
</dbReference>
<dbReference type="InterPro" id="IPR015590">
    <property type="entry name" value="Aldehyde_DH_dom"/>
</dbReference>
<dbReference type="PROSITE" id="PS00687">
    <property type="entry name" value="ALDEHYDE_DEHYDR_GLU"/>
    <property type="match status" value="1"/>
</dbReference>
<dbReference type="CDD" id="cd07136">
    <property type="entry name" value="ALDH_YwdH-P39616"/>
    <property type="match status" value="1"/>
</dbReference>
<dbReference type="InterPro" id="IPR012394">
    <property type="entry name" value="Aldehyde_DH_NAD(P)"/>
</dbReference>
<dbReference type="GO" id="GO:0004029">
    <property type="term" value="F:aldehyde dehydrogenase (NAD+) activity"/>
    <property type="evidence" value="ECO:0007669"/>
    <property type="project" value="TreeGrafter"/>
</dbReference>
<name>A0A6L5Y1N2_9FIRM</name>
<dbReference type="Gene3D" id="3.40.605.10">
    <property type="entry name" value="Aldehyde Dehydrogenase, Chain A, domain 1"/>
    <property type="match status" value="1"/>
</dbReference>
<dbReference type="PROSITE" id="PS00070">
    <property type="entry name" value="ALDEHYDE_DEHYDR_CYS"/>
    <property type="match status" value="1"/>
</dbReference>
<dbReference type="FunFam" id="3.40.605.10:FF:000004">
    <property type="entry name" value="Aldehyde dehydrogenase"/>
    <property type="match status" value="1"/>
</dbReference>
<dbReference type="EMBL" id="VUMT01000023">
    <property type="protein sequence ID" value="MSS64641.1"/>
    <property type="molecule type" value="Genomic_DNA"/>
</dbReference>
<dbReference type="InterPro" id="IPR029510">
    <property type="entry name" value="Ald_DH_CS_GLU"/>
</dbReference>
<dbReference type="InterPro" id="IPR016161">
    <property type="entry name" value="Ald_DH/histidinol_DH"/>
</dbReference>
<dbReference type="PANTHER" id="PTHR43570:SF16">
    <property type="entry name" value="ALDEHYDE DEHYDROGENASE TYPE III, ISOFORM Q"/>
    <property type="match status" value="1"/>
</dbReference>
<accession>A0A6L5Y1N2</accession>
<sequence>MRGVIEKQREFYHSNQTKSLQFRKEALLRLRKAIKENETLIYKALMEDLNKSETESYMTEVQLVLGEIQNFLHHIDKWQKPKKVKTPLSHFPANSYIYRDPYGVVLILSPWNYPFQLAMVPLVGAVATGNCVMLKTSRSSRNVSNVIKKIVQEAFKEKHVYCMEADTDYNDILEQKYDFIFFTGSEAVGKKVMRAASNFTTPLVLELGGKSPCIIEKSADIRLAAKRLAWGKFLNAGQTCVAPDYIVIDQSVKEVFIKEFVTCIRKMYGNSINNKNYPKIINEHHYDRLKKLIDNYDNKIGGKGCREKQKIEPTIFLDVKFSDEIMKEEIFGPIMPIISYNNLKKVLDEIKRRPRPLAFYLFSNDKRMIEKILCYSEFGGGCVNDVVMHLANHYLPFGGLGSSGMGNYHGKFSFDTFTHSKAVLKSKPFLDVPLRYPPYTKKKQKAIRRIVK</sequence>
<evidence type="ECO:0000313" key="9">
    <source>
        <dbReference type="EMBL" id="MSS64641.1"/>
    </source>
</evidence>
<evidence type="ECO:0000256" key="7">
    <source>
        <dbReference type="RuleBase" id="RU003345"/>
    </source>
</evidence>
<comment type="caution">
    <text evidence="9">The sequence shown here is derived from an EMBL/GenBank/DDBJ whole genome shotgun (WGS) entry which is preliminary data.</text>
</comment>
<evidence type="ECO:0000256" key="5">
    <source>
        <dbReference type="PIRSR" id="PIRSR036492-1"/>
    </source>
</evidence>
<dbReference type="PANTHER" id="PTHR43570">
    <property type="entry name" value="ALDEHYDE DEHYDROGENASE"/>
    <property type="match status" value="1"/>
</dbReference>
<keyword evidence="3" id="KW-0520">NAD</keyword>
<evidence type="ECO:0000256" key="2">
    <source>
        <dbReference type="ARBA" id="ARBA00023002"/>
    </source>
</evidence>
<dbReference type="AlphaFoldDB" id="A0A6L5Y1N2"/>
<feature type="domain" description="Aldehyde dehydrogenase" evidence="8">
    <location>
        <begin position="10"/>
        <end position="423"/>
    </location>
</feature>
<organism evidence="9 10">
    <name type="scientific">Velocimicrobium porci</name>
    <dbReference type="NCBI Taxonomy" id="2606634"/>
    <lineage>
        <taxon>Bacteria</taxon>
        <taxon>Bacillati</taxon>
        <taxon>Bacillota</taxon>
        <taxon>Clostridia</taxon>
        <taxon>Lachnospirales</taxon>
        <taxon>Lachnospiraceae</taxon>
        <taxon>Velocimicrobium</taxon>
    </lineage>
</organism>
<evidence type="ECO:0000259" key="8">
    <source>
        <dbReference type="Pfam" id="PF00171"/>
    </source>
</evidence>
<feature type="active site" evidence="5 6">
    <location>
        <position position="206"/>
    </location>
</feature>
<evidence type="ECO:0000256" key="3">
    <source>
        <dbReference type="ARBA" id="ARBA00023027"/>
    </source>
</evidence>